<dbReference type="SUPFAM" id="SSF50978">
    <property type="entry name" value="WD40 repeat-like"/>
    <property type="match status" value="1"/>
</dbReference>
<keyword evidence="6" id="KW-0539">Nucleus</keyword>
<feature type="repeat" description="WD" evidence="8">
    <location>
        <begin position="303"/>
        <end position="344"/>
    </location>
</feature>
<dbReference type="PROSITE" id="PS50082">
    <property type="entry name" value="WD_REPEATS_2"/>
    <property type="match status" value="5"/>
</dbReference>
<feature type="repeat" description="WD" evidence="8">
    <location>
        <begin position="260"/>
        <end position="301"/>
    </location>
</feature>
<keyword evidence="3" id="KW-0507">mRNA processing</keyword>
<dbReference type="Pfam" id="PF17814">
    <property type="entry name" value="LisH_TPL"/>
    <property type="match status" value="1"/>
</dbReference>
<keyword evidence="11" id="KW-1185">Reference proteome</keyword>
<evidence type="ECO:0000256" key="4">
    <source>
        <dbReference type="ARBA" id="ARBA00022737"/>
    </source>
</evidence>
<dbReference type="PROSITE" id="PS50896">
    <property type="entry name" value="LISH"/>
    <property type="match status" value="1"/>
</dbReference>
<gene>
    <name evidence="10" type="ORF">ACA1_093050</name>
</gene>
<dbReference type="PANTHER" id="PTHR22848">
    <property type="entry name" value="WD40 REPEAT PROTEIN"/>
    <property type="match status" value="1"/>
</dbReference>
<reference evidence="10 11" key="1">
    <citation type="journal article" date="2013" name="Genome Biol.">
        <title>Genome of Acanthamoeba castellanii highlights extensive lateral gene transfer and early evolution of tyrosine kinase signaling.</title>
        <authorList>
            <person name="Clarke M."/>
            <person name="Lohan A.J."/>
            <person name="Liu B."/>
            <person name="Lagkouvardos I."/>
            <person name="Roy S."/>
            <person name="Zafar N."/>
            <person name="Bertelli C."/>
            <person name="Schilde C."/>
            <person name="Kianianmomeni A."/>
            <person name="Burglin T.R."/>
            <person name="Frech C."/>
            <person name="Turcotte B."/>
            <person name="Kopec K.O."/>
            <person name="Synnott J.M."/>
            <person name="Choo C."/>
            <person name="Paponov I."/>
            <person name="Finkler A."/>
            <person name="Soon Heng Tan C."/>
            <person name="Hutchins A.P."/>
            <person name="Weinmeier T."/>
            <person name="Rattei T."/>
            <person name="Chu J.S."/>
            <person name="Gimenez G."/>
            <person name="Irimia M."/>
            <person name="Rigden D.J."/>
            <person name="Fitzpatrick D.A."/>
            <person name="Lorenzo-Morales J."/>
            <person name="Bateman A."/>
            <person name="Chiu C.H."/>
            <person name="Tang P."/>
            <person name="Hegemann P."/>
            <person name="Fromm H."/>
            <person name="Raoult D."/>
            <person name="Greub G."/>
            <person name="Miranda-Saavedra D."/>
            <person name="Chen N."/>
            <person name="Nash P."/>
            <person name="Ginger M.L."/>
            <person name="Horn M."/>
            <person name="Schaap P."/>
            <person name="Caler L."/>
            <person name="Loftus B."/>
        </authorList>
    </citation>
    <scope>NUCLEOTIDE SEQUENCE [LARGE SCALE GENOMIC DNA]</scope>
    <source>
        <strain evidence="10 11">Neff</strain>
    </source>
</reference>
<dbReference type="GO" id="GO:0005634">
    <property type="term" value="C:nucleus"/>
    <property type="evidence" value="ECO:0007669"/>
    <property type="project" value="UniProtKB-SubCell"/>
</dbReference>
<dbReference type="InterPro" id="IPR001680">
    <property type="entry name" value="WD40_rpt"/>
</dbReference>
<dbReference type="OMA" id="MMKQQEP"/>
<dbReference type="InterPro" id="IPR006594">
    <property type="entry name" value="LisH"/>
</dbReference>
<dbReference type="Gene3D" id="2.130.10.10">
    <property type="entry name" value="YVTN repeat-like/Quinoprotein amine dehydrogenase"/>
    <property type="match status" value="3"/>
</dbReference>
<dbReference type="GO" id="GO:0000398">
    <property type="term" value="P:mRNA splicing, via spliceosome"/>
    <property type="evidence" value="ECO:0007669"/>
    <property type="project" value="InterPro"/>
</dbReference>
<dbReference type="InterPro" id="IPR054532">
    <property type="entry name" value="TPL_SMU1_LisH-like"/>
</dbReference>
<evidence type="ECO:0000256" key="7">
    <source>
        <dbReference type="ARBA" id="ARBA00025801"/>
    </source>
</evidence>
<dbReference type="AlphaFoldDB" id="L8GI62"/>
<dbReference type="Proteomes" id="UP000011083">
    <property type="component" value="Unassembled WGS sequence"/>
</dbReference>
<organism evidence="10 11">
    <name type="scientific">Acanthamoeba castellanii (strain ATCC 30010 / Neff)</name>
    <dbReference type="NCBI Taxonomy" id="1257118"/>
    <lineage>
        <taxon>Eukaryota</taxon>
        <taxon>Amoebozoa</taxon>
        <taxon>Discosea</taxon>
        <taxon>Longamoebia</taxon>
        <taxon>Centramoebida</taxon>
        <taxon>Acanthamoebidae</taxon>
        <taxon>Acanthamoeba</taxon>
    </lineage>
</organism>
<evidence type="ECO:0000256" key="2">
    <source>
        <dbReference type="ARBA" id="ARBA00022574"/>
    </source>
</evidence>
<dbReference type="InterPro" id="IPR006595">
    <property type="entry name" value="CTLH_C"/>
</dbReference>
<dbReference type="PROSITE" id="PS50294">
    <property type="entry name" value="WD_REPEATS_REGION"/>
    <property type="match status" value="2"/>
</dbReference>
<keyword evidence="2 8" id="KW-0853">WD repeat</keyword>
<keyword evidence="5" id="KW-0508">mRNA splicing</keyword>
<comment type="similarity">
    <text evidence="7">Belongs to the WD repeat SMU1 family.</text>
</comment>
<comment type="subcellular location">
    <subcellularLocation>
        <location evidence="1">Nucleus</location>
    </subcellularLocation>
</comment>
<dbReference type="RefSeq" id="XP_004334783.1">
    <property type="nucleotide sequence ID" value="XM_004334735.1"/>
</dbReference>
<dbReference type="SMART" id="SM00668">
    <property type="entry name" value="CTLH"/>
    <property type="match status" value="1"/>
</dbReference>
<feature type="domain" description="CTLH" evidence="9">
    <location>
        <begin position="40"/>
        <end position="92"/>
    </location>
</feature>
<dbReference type="OrthoDB" id="538223at2759"/>
<evidence type="ECO:0000313" key="11">
    <source>
        <dbReference type="Proteomes" id="UP000011083"/>
    </source>
</evidence>
<evidence type="ECO:0000256" key="6">
    <source>
        <dbReference type="ARBA" id="ARBA00023242"/>
    </source>
</evidence>
<accession>L8GI62</accession>
<keyword evidence="4" id="KW-0677">Repeat</keyword>
<evidence type="ECO:0000256" key="5">
    <source>
        <dbReference type="ARBA" id="ARBA00023187"/>
    </source>
</evidence>
<evidence type="ECO:0000256" key="1">
    <source>
        <dbReference type="ARBA" id="ARBA00004123"/>
    </source>
</evidence>
<dbReference type="InterPro" id="IPR015943">
    <property type="entry name" value="WD40/YVTN_repeat-like_dom_sf"/>
</dbReference>
<dbReference type="KEGG" id="acan:ACA1_093050"/>
<dbReference type="EMBL" id="KB008103">
    <property type="protein sequence ID" value="ELR12770.1"/>
    <property type="molecule type" value="Genomic_DNA"/>
</dbReference>
<evidence type="ECO:0000313" key="10">
    <source>
        <dbReference type="EMBL" id="ELR12770.1"/>
    </source>
</evidence>
<evidence type="ECO:0000256" key="8">
    <source>
        <dbReference type="PROSITE-ProRule" id="PRU00221"/>
    </source>
</evidence>
<evidence type="ECO:0000259" key="9">
    <source>
        <dbReference type="PROSITE" id="PS50897"/>
    </source>
</evidence>
<dbReference type="PROSITE" id="PS50897">
    <property type="entry name" value="CTLH"/>
    <property type="match status" value="1"/>
</dbReference>
<evidence type="ECO:0000256" key="3">
    <source>
        <dbReference type="ARBA" id="ARBA00022664"/>
    </source>
</evidence>
<dbReference type="InterPro" id="IPR045184">
    <property type="entry name" value="SMU1"/>
</dbReference>
<dbReference type="CDD" id="cd00200">
    <property type="entry name" value="WD40"/>
    <property type="match status" value="1"/>
</dbReference>
<dbReference type="SMART" id="SM00320">
    <property type="entry name" value="WD40"/>
    <property type="match status" value="6"/>
</dbReference>
<feature type="repeat" description="WD" evidence="8">
    <location>
        <begin position="221"/>
        <end position="251"/>
    </location>
</feature>
<dbReference type="Pfam" id="PF00400">
    <property type="entry name" value="WD40"/>
    <property type="match status" value="5"/>
</dbReference>
<feature type="repeat" description="WD" evidence="8">
    <location>
        <begin position="345"/>
        <end position="371"/>
    </location>
</feature>
<sequence length="495" mass="55621">MSVRADSGDVVRLILQFLKEQSLFNAMHTLQEEAQISLNTVDSIEAFTSDVTHGRWDSVLRTVGTFALPQPLVIDLYEQIVIEMIELKESETARAMLRDTAPMVLLRNKDPERYLRLQRLINKPFFDHRDAYPDGSNREKRRAVIAKALVAEVQVVPPSRLMALINQALKYQQLQGLLPPGSELDLFRGTTAAQQEEEETFPTQLEKIIKFGAKSHAEAAAFSLDGQSLVTGSVDGFIEVWDWVTGKLRKDLQYQAEDKFMMHAESVFCVNFNKDSELLVTGSQDGQVKVWRMATGKSLRKFEKAHVEGVTCVCFADDSSHILSGSFDHTIRIHGLRSGKTLKIFRGHSSYVNAAIYSEDENYIISGSSDGRHITELTSIHSLLLSPLNPEYIIVGSKSNTVHLMNLKGKVIKSYFSGKKDVIFLKCITSKKGGFIYAVGEDRHLYCFNANTGNLDYTLMDLHEKEVIGLAHHPHKNLIATFADDGLLKLWKGEK</sequence>
<dbReference type="VEuPathDB" id="AmoebaDB:ACA1_093050"/>
<protein>
    <submittedName>
        <fullName evidence="10">Smu1 suppressor, putative</fullName>
    </submittedName>
</protein>
<name>L8GI62_ACACF</name>
<dbReference type="SMART" id="SM00667">
    <property type="entry name" value="LisH"/>
    <property type="match status" value="1"/>
</dbReference>
<dbReference type="STRING" id="1257118.L8GI62"/>
<feature type="repeat" description="WD" evidence="8">
    <location>
        <begin position="460"/>
        <end position="495"/>
    </location>
</feature>
<proteinExistence type="inferred from homology"/>
<dbReference type="GeneID" id="14913385"/>
<dbReference type="InterPro" id="IPR036322">
    <property type="entry name" value="WD40_repeat_dom_sf"/>
</dbReference>